<dbReference type="SUPFAM" id="SSF53067">
    <property type="entry name" value="Actin-like ATPase domain"/>
    <property type="match status" value="1"/>
</dbReference>
<accession>A0A5J4P6X0</accession>
<gene>
    <name evidence="1" type="ORF">EZS27_044081</name>
</gene>
<dbReference type="EMBL" id="SNRY01011645">
    <property type="protein sequence ID" value="KAA6304274.1"/>
    <property type="molecule type" value="Genomic_DNA"/>
</dbReference>
<protein>
    <submittedName>
        <fullName evidence="1">Ribulokinase</fullName>
        <ecNumber evidence="1">2.7.1.16</ecNumber>
    </submittedName>
</protein>
<feature type="non-terminal residue" evidence="1">
    <location>
        <position position="1"/>
    </location>
</feature>
<dbReference type="EC" id="2.7.1.16" evidence="1"/>
<dbReference type="AlphaFoldDB" id="A0A5J4P6X0"/>
<dbReference type="InterPro" id="IPR043129">
    <property type="entry name" value="ATPase_NBD"/>
</dbReference>
<name>A0A5J4P6X0_9ZZZZ</name>
<evidence type="ECO:0000313" key="1">
    <source>
        <dbReference type="EMBL" id="KAA6304274.1"/>
    </source>
</evidence>
<keyword evidence="1" id="KW-0808">Transferase</keyword>
<reference evidence="1" key="1">
    <citation type="submission" date="2019-03" db="EMBL/GenBank/DDBJ databases">
        <title>Single cell metagenomics reveals metabolic interactions within the superorganism composed of flagellate Streblomastix strix and complex community of Bacteroidetes bacteria on its surface.</title>
        <authorList>
            <person name="Treitli S.C."/>
            <person name="Kolisko M."/>
            <person name="Husnik F."/>
            <person name="Keeling P."/>
            <person name="Hampl V."/>
        </authorList>
    </citation>
    <scope>NUCLEOTIDE SEQUENCE</scope>
    <source>
        <strain evidence="1">STM</strain>
    </source>
</reference>
<dbReference type="GO" id="GO:0008741">
    <property type="term" value="F:ribulokinase activity"/>
    <property type="evidence" value="ECO:0007669"/>
    <property type="project" value="UniProtKB-EC"/>
</dbReference>
<organism evidence="1">
    <name type="scientific">termite gut metagenome</name>
    <dbReference type="NCBI Taxonomy" id="433724"/>
    <lineage>
        <taxon>unclassified sequences</taxon>
        <taxon>metagenomes</taxon>
        <taxon>organismal metagenomes</taxon>
    </lineage>
</organism>
<keyword evidence="1" id="KW-0418">Kinase</keyword>
<proteinExistence type="predicted"/>
<dbReference type="Gene3D" id="3.30.420.40">
    <property type="match status" value="1"/>
</dbReference>
<sequence>GYVIGLDYGTDSCRAIIVEAETGKEIASSVKYYKRWKEGKYCDPAKNQYRQHPLDYVESLGDE</sequence>
<comment type="caution">
    <text evidence="1">The sequence shown here is derived from an EMBL/GenBank/DDBJ whole genome shotgun (WGS) entry which is preliminary data.</text>
</comment>